<dbReference type="HOGENOM" id="CLU_009665_20_3_1"/>
<evidence type="ECO:0000256" key="1">
    <source>
        <dbReference type="ARBA" id="ARBA00001974"/>
    </source>
</evidence>
<feature type="region of interest" description="Disordered" evidence="6">
    <location>
        <begin position="368"/>
        <end position="396"/>
    </location>
</feature>
<keyword evidence="9" id="KW-1185">Reference proteome</keyword>
<dbReference type="InterPro" id="IPR050641">
    <property type="entry name" value="RIFMO-like"/>
</dbReference>
<keyword evidence="5" id="KW-0560">Oxidoreductase</keyword>
<dbReference type="InParanoid" id="A0A067P3U9"/>
<evidence type="ECO:0000256" key="6">
    <source>
        <dbReference type="SAM" id="MobiDB-lite"/>
    </source>
</evidence>
<feature type="compositionally biased region" description="Basic and acidic residues" evidence="6">
    <location>
        <begin position="437"/>
        <end position="453"/>
    </location>
</feature>
<evidence type="ECO:0000256" key="4">
    <source>
        <dbReference type="ARBA" id="ARBA00022827"/>
    </source>
</evidence>
<dbReference type="PRINTS" id="PR00420">
    <property type="entry name" value="RNGMNOXGNASE"/>
</dbReference>
<dbReference type="EMBL" id="KL197780">
    <property type="protein sequence ID" value="KDQ49588.1"/>
    <property type="molecule type" value="Genomic_DNA"/>
</dbReference>
<dbReference type="InterPro" id="IPR038220">
    <property type="entry name" value="PHOX_C_sf"/>
</dbReference>
<dbReference type="SUPFAM" id="SSF52833">
    <property type="entry name" value="Thioredoxin-like"/>
    <property type="match status" value="1"/>
</dbReference>
<proteinExistence type="inferred from homology"/>
<evidence type="ECO:0000256" key="2">
    <source>
        <dbReference type="ARBA" id="ARBA00007801"/>
    </source>
</evidence>
<comment type="similarity">
    <text evidence="2">Belongs to the PheA/TfdB FAD monooxygenase family.</text>
</comment>
<dbReference type="GO" id="GO:0016709">
    <property type="term" value="F:oxidoreductase activity, acting on paired donors, with incorporation or reduction of molecular oxygen, NAD(P)H as one donor, and incorporation of one atom of oxygen"/>
    <property type="evidence" value="ECO:0007669"/>
    <property type="project" value="UniProtKB-ARBA"/>
</dbReference>
<sequence length="580" mass="64072">MADTPKVLIVGAGPSGLVAALTLLQNGVPVRIIDRAPKFHIGQRGAGITPRTLEVYEFLGVLPDILKAGFILPMIRSYEVGTLKILKEFYMSPFIDPEPAFPYLNSLTLGQNSAEHILRTHLAAKYGCGVDRGTELRSFTQDDSRVTAQIVKTLDGGEEICEEVVVDWLIGTDGARGTVRKQLGLAFLGDTRHNEHFLVADIRLEGLDRERWHMWGDFSSEMVGLRPTENGDIFWLLGATAHGQHEKLASDPKEMEKWMRQIADLSNVKIHEFITLNHFNPNIRMVDKFGDGRVFVAGDAAHVHTPFGGQGMNSSVMDSFNLAWKLALVCKGLSAPSLLTTYTEERLPVIAEMLKKTTSLQNRMVQSKRTASSLLSNGSNVKPTNQTPDGATEENPWIRGRVLTQLGVNYRWSPIVLDERFLSNGKRDALQGAYGDSNEKAKSSGLRPGDRGPDAPGLLDLRATPHSATTRLFQLFRPYYHTILIFASTPEVVSSTRGVCQRYASDIVRLTLVLPSRMLLDRCNLDGDCDFLLKDCFGYAYAAYSVPEGGRIVIVRPDGIVGAIVNGTEGVERYLQAIFI</sequence>
<organism evidence="8 9">
    <name type="scientific">Jaapia argillacea MUCL 33604</name>
    <dbReference type="NCBI Taxonomy" id="933084"/>
    <lineage>
        <taxon>Eukaryota</taxon>
        <taxon>Fungi</taxon>
        <taxon>Dikarya</taxon>
        <taxon>Basidiomycota</taxon>
        <taxon>Agaricomycotina</taxon>
        <taxon>Agaricomycetes</taxon>
        <taxon>Agaricomycetidae</taxon>
        <taxon>Jaapiales</taxon>
        <taxon>Jaapiaceae</taxon>
        <taxon>Jaapia</taxon>
    </lineage>
</organism>
<dbReference type="PANTHER" id="PTHR43004">
    <property type="entry name" value="TRK SYSTEM POTASSIUM UPTAKE PROTEIN"/>
    <property type="match status" value="1"/>
</dbReference>
<dbReference type="Gene3D" id="3.40.30.20">
    <property type="match status" value="1"/>
</dbReference>
<dbReference type="STRING" id="933084.A0A067P3U9"/>
<dbReference type="Gene3D" id="3.30.70.2450">
    <property type="match status" value="1"/>
</dbReference>
<dbReference type="AlphaFoldDB" id="A0A067P3U9"/>
<evidence type="ECO:0000256" key="3">
    <source>
        <dbReference type="ARBA" id="ARBA00022630"/>
    </source>
</evidence>
<dbReference type="Pfam" id="PF01494">
    <property type="entry name" value="FAD_binding_3"/>
    <property type="match status" value="1"/>
</dbReference>
<accession>A0A067P3U9</accession>
<evidence type="ECO:0000259" key="7">
    <source>
        <dbReference type="Pfam" id="PF01494"/>
    </source>
</evidence>
<dbReference type="Proteomes" id="UP000027265">
    <property type="component" value="Unassembled WGS sequence"/>
</dbReference>
<dbReference type="Gene3D" id="3.50.50.60">
    <property type="entry name" value="FAD/NAD(P)-binding domain"/>
    <property type="match status" value="1"/>
</dbReference>
<gene>
    <name evidence="8" type="ORF">JAAARDRAFT_74621</name>
</gene>
<evidence type="ECO:0000256" key="5">
    <source>
        <dbReference type="ARBA" id="ARBA00023002"/>
    </source>
</evidence>
<dbReference type="OrthoDB" id="2690153at2759"/>
<keyword evidence="3" id="KW-0285">Flavoprotein</keyword>
<dbReference type="InterPro" id="IPR036249">
    <property type="entry name" value="Thioredoxin-like_sf"/>
</dbReference>
<evidence type="ECO:0000313" key="8">
    <source>
        <dbReference type="EMBL" id="KDQ49588.1"/>
    </source>
</evidence>
<dbReference type="InterPro" id="IPR036188">
    <property type="entry name" value="FAD/NAD-bd_sf"/>
</dbReference>
<dbReference type="GO" id="GO:0071949">
    <property type="term" value="F:FAD binding"/>
    <property type="evidence" value="ECO:0007669"/>
    <property type="project" value="InterPro"/>
</dbReference>
<feature type="region of interest" description="Disordered" evidence="6">
    <location>
        <begin position="432"/>
        <end position="457"/>
    </location>
</feature>
<evidence type="ECO:0000313" key="9">
    <source>
        <dbReference type="Proteomes" id="UP000027265"/>
    </source>
</evidence>
<feature type="compositionally biased region" description="Polar residues" evidence="6">
    <location>
        <begin position="368"/>
        <end position="389"/>
    </location>
</feature>
<protein>
    <recommendedName>
        <fullName evidence="7">FAD-binding domain-containing protein</fullName>
    </recommendedName>
</protein>
<dbReference type="PANTHER" id="PTHR43004:SF19">
    <property type="entry name" value="BINDING MONOOXYGENASE, PUTATIVE (JCVI)-RELATED"/>
    <property type="match status" value="1"/>
</dbReference>
<comment type="cofactor">
    <cofactor evidence="1">
        <name>FAD</name>
        <dbReference type="ChEBI" id="CHEBI:57692"/>
    </cofactor>
</comment>
<feature type="domain" description="FAD-binding" evidence="7">
    <location>
        <begin position="6"/>
        <end position="356"/>
    </location>
</feature>
<name>A0A067P3U9_9AGAM</name>
<dbReference type="InterPro" id="IPR002938">
    <property type="entry name" value="FAD-bd"/>
</dbReference>
<reference evidence="9" key="1">
    <citation type="journal article" date="2014" name="Proc. Natl. Acad. Sci. U.S.A.">
        <title>Extensive sampling of basidiomycete genomes demonstrates inadequacy of the white-rot/brown-rot paradigm for wood decay fungi.</title>
        <authorList>
            <person name="Riley R."/>
            <person name="Salamov A.A."/>
            <person name="Brown D.W."/>
            <person name="Nagy L.G."/>
            <person name="Floudas D."/>
            <person name="Held B.W."/>
            <person name="Levasseur A."/>
            <person name="Lombard V."/>
            <person name="Morin E."/>
            <person name="Otillar R."/>
            <person name="Lindquist E.A."/>
            <person name="Sun H."/>
            <person name="LaButti K.M."/>
            <person name="Schmutz J."/>
            <person name="Jabbour D."/>
            <person name="Luo H."/>
            <person name="Baker S.E."/>
            <person name="Pisabarro A.G."/>
            <person name="Walton J.D."/>
            <person name="Blanchette R.A."/>
            <person name="Henrissat B."/>
            <person name="Martin F."/>
            <person name="Cullen D."/>
            <person name="Hibbett D.S."/>
            <person name="Grigoriev I.V."/>
        </authorList>
    </citation>
    <scope>NUCLEOTIDE SEQUENCE [LARGE SCALE GENOMIC DNA]</scope>
    <source>
        <strain evidence="9">MUCL 33604</strain>
    </source>
</reference>
<keyword evidence="4" id="KW-0274">FAD</keyword>
<dbReference type="SUPFAM" id="SSF51905">
    <property type="entry name" value="FAD/NAD(P)-binding domain"/>
    <property type="match status" value="1"/>
</dbReference>